<proteinExistence type="predicted"/>
<sequence>MLLTHIPPQMAIHLLDVAPIIRSIIFPLRTDIHIRSTNPILADLTFYYFHLTFILLFLFFHIFSTVLLSERPRSTGIGSASLMLGNTGESYHCLPTDHSNQNLTHDSSGSLVLSSATDCGHSMLPDKNSSSCGTIMSSYDLHSMVS</sequence>
<dbReference type="Proteomes" id="UP000784294">
    <property type="component" value="Unassembled WGS sequence"/>
</dbReference>
<keyword evidence="1" id="KW-1133">Transmembrane helix</keyword>
<protein>
    <submittedName>
        <fullName evidence="2">Uncharacterized protein</fullName>
    </submittedName>
</protein>
<keyword evidence="3" id="KW-1185">Reference proteome</keyword>
<comment type="caution">
    <text evidence="2">The sequence shown here is derived from an EMBL/GenBank/DDBJ whole genome shotgun (WGS) entry which is preliminary data.</text>
</comment>
<feature type="transmembrane region" description="Helical" evidence="1">
    <location>
        <begin position="46"/>
        <end position="68"/>
    </location>
</feature>
<evidence type="ECO:0000313" key="3">
    <source>
        <dbReference type="Proteomes" id="UP000784294"/>
    </source>
</evidence>
<reference evidence="2" key="1">
    <citation type="submission" date="2018-11" db="EMBL/GenBank/DDBJ databases">
        <authorList>
            <consortium name="Pathogen Informatics"/>
        </authorList>
    </citation>
    <scope>NUCLEOTIDE SEQUENCE</scope>
</reference>
<dbReference type="AlphaFoldDB" id="A0A448X599"/>
<name>A0A448X599_9PLAT</name>
<keyword evidence="1" id="KW-0812">Transmembrane</keyword>
<keyword evidence="1" id="KW-0472">Membrane</keyword>
<evidence type="ECO:0000313" key="2">
    <source>
        <dbReference type="EMBL" id="VEL28405.1"/>
    </source>
</evidence>
<accession>A0A448X599</accession>
<organism evidence="2 3">
    <name type="scientific">Protopolystoma xenopodis</name>
    <dbReference type="NCBI Taxonomy" id="117903"/>
    <lineage>
        <taxon>Eukaryota</taxon>
        <taxon>Metazoa</taxon>
        <taxon>Spiralia</taxon>
        <taxon>Lophotrochozoa</taxon>
        <taxon>Platyhelminthes</taxon>
        <taxon>Monogenea</taxon>
        <taxon>Polyopisthocotylea</taxon>
        <taxon>Polystomatidea</taxon>
        <taxon>Polystomatidae</taxon>
        <taxon>Protopolystoma</taxon>
    </lineage>
</organism>
<dbReference type="EMBL" id="CAAALY010094912">
    <property type="protein sequence ID" value="VEL28405.1"/>
    <property type="molecule type" value="Genomic_DNA"/>
</dbReference>
<evidence type="ECO:0000256" key="1">
    <source>
        <dbReference type="SAM" id="Phobius"/>
    </source>
</evidence>
<gene>
    <name evidence="2" type="ORF">PXEA_LOCUS21845</name>
</gene>